<protein>
    <recommendedName>
        <fullName evidence="4">Cytochrome C oxidase assembly protein</fullName>
    </recommendedName>
</protein>
<keyword evidence="1" id="KW-0472">Membrane</keyword>
<keyword evidence="3" id="KW-1185">Reference proteome</keyword>
<dbReference type="EMBL" id="FMTS01000001">
    <property type="protein sequence ID" value="SCW37402.1"/>
    <property type="molecule type" value="Genomic_DNA"/>
</dbReference>
<dbReference type="RefSeq" id="WP_090643855.1">
    <property type="nucleotide sequence ID" value="NZ_CBCRYE010000001.1"/>
</dbReference>
<evidence type="ECO:0008006" key="4">
    <source>
        <dbReference type="Google" id="ProtNLM"/>
    </source>
</evidence>
<evidence type="ECO:0000313" key="3">
    <source>
        <dbReference type="Proteomes" id="UP000199150"/>
    </source>
</evidence>
<name>A0A1G4PYM2_9CAUL</name>
<evidence type="ECO:0000256" key="1">
    <source>
        <dbReference type="SAM" id="Phobius"/>
    </source>
</evidence>
<dbReference type="Proteomes" id="UP000199150">
    <property type="component" value="Unassembled WGS sequence"/>
</dbReference>
<accession>A0A1G4PYM2</accession>
<organism evidence="2 3">
    <name type="scientific">Asticcacaulis taihuensis</name>
    <dbReference type="NCBI Taxonomy" id="260084"/>
    <lineage>
        <taxon>Bacteria</taxon>
        <taxon>Pseudomonadati</taxon>
        <taxon>Pseudomonadota</taxon>
        <taxon>Alphaproteobacteria</taxon>
        <taxon>Caulobacterales</taxon>
        <taxon>Caulobacteraceae</taxon>
        <taxon>Asticcacaulis</taxon>
    </lineage>
</organism>
<keyword evidence="1" id="KW-1133">Transmembrane helix</keyword>
<reference evidence="3" key="1">
    <citation type="submission" date="2016-10" db="EMBL/GenBank/DDBJ databases">
        <authorList>
            <person name="Varghese N."/>
            <person name="Submissions S."/>
        </authorList>
    </citation>
    <scope>NUCLEOTIDE SEQUENCE [LARGE SCALE GENOMIC DNA]</scope>
    <source>
        <strain evidence="3">CGMCC 1.3431</strain>
    </source>
</reference>
<keyword evidence="1" id="KW-0812">Transmembrane</keyword>
<dbReference type="AlphaFoldDB" id="A0A1G4PYM2"/>
<dbReference type="OrthoDB" id="7620058at2"/>
<dbReference type="STRING" id="260084.SAMN02927928_0772"/>
<proteinExistence type="predicted"/>
<sequence>MTEHPENPPENVLAEGKAAYVKAQKKRNLYIGLALAGFVVLVFFISMARMSQGIRHDAENAATARASVSGSH</sequence>
<feature type="transmembrane region" description="Helical" evidence="1">
    <location>
        <begin position="29"/>
        <end position="48"/>
    </location>
</feature>
<gene>
    <name evidence="2" type="ORF">SAMN02927928_0772</name>
</gene>
<evidence type="ECO:0000313" key="2">
    <source>
        <dbReference type="EMBL" id="SCW37402.1"/>
    </source>
</evidence>